<keyword evidence="5" id="KW-0255">Endonuclease</keyword>
<comment type="subcellular location">
    <subcellularLocation>
        <location evidence="2">Nucleus</location>
    </subcellularLocation>
</comment>
<evidence type="ECO:0000256" key="6">
    <source>
        <dbReference type="ARBA" id="ARBA00022763"/>
    </source>
</evidence>
<evidence type="ECO:0000256" key="11">
    <source>
        <dbReference type="ARBA" id="ARBA00038112"/>
    </source>
</evidence>
<dbReference type="PANTHER" id="PTHR16171">
    <property type="entry name" value="DNA REPAIR PROTEIN COMPLEMENTING XP-G CELLS-RELATED"/>
    <property type="match status" value="1"/>
</dbReference>
<accession>F8NX12</accession>
<feature type="region of interest" description="Disordered" evidence="12">
    <location>
        <begin position="233"/>
        <end position="413"/>
    </location>
</feature>
<dbReference type="SUPFAM" id="SSF88723">
    <property type="entry name" value="PIN domain-like"/>
    <property type="match status" value="1"/>
</dbReference>
<feature type="compositionally biased region" description="Polar residues" evidence="12">
    <location>
        <begin position="234"/>
        <end position="245"/>
    </location>
</feature>
<protein>
    <recommendedName>
        <fullName evidence="13">XPG-I domain-containing protein</fullName>
    </recommendedName>
</protein>
<evidence type="ECO:0000256" key="4">
    <source>
        <dbReference type="ARBA" id="ARBA00022723"/>
    </source>
</evidence>
<feature type="domain" description="XPG-I" evidence="13">
    <location>
        <begin position="20"/>
        <end position="89"/>
    </location>
</feature>
<evidence type="ECO:0000256" key="7">
    <source>
        <dbReference type="ARBA" id="ARBA00022801"/>
    </source>
</evidence>
<dbReference type="Proteomes" id="UP000008064">
    <property type="component" value="Unassembled WGS sequence"/>
</dbReference>
<evidence type="ECO:0000259" key="13">
    <source>
        <dbReference type="SMART" id="SM00484"/>
    </source>
</evidence>
<evidence type="ECO:0000256" key="9">
    <source>
        <dbReference type="ARBA" id="ARBA00023204"/>
    </source>
</evidence>
<evidence type="ECO:0000256" key="10">
    <source>
        <dbReference type="ARBA" id="ARBA00023242"/>
    </source>
</evidence>
<dbReference type="PANTHER" id="PTHR16171:SF7">
    <property type="entry name" value="DNA REPAIR PROTEIN RAD2"/>
    <property type="match status" value="1"/>
</dbReference>
<evidence type="ECO:0000256" key="8">
    <source>
        <dbReference type="ARBA" id="ARBA00022842"/>
    </source>
</evidence>
<proteinExistence type="inferred from homology"/>
<dbReference type="InterPro" id="IPR006084">
    <property type="entry name" value="XPG/Rad2"/>
</dbReference>
<evidence type="ECO:0000256" key="5">
    <source>
        <dbReference type="ARBA" id="ARBA00022759"/>
    </source>
</evidence>
<evidence type="ECO:0000256" key="1">
    <source>
        <dbReference type="ARBA" id="ARBA00001946"/>
    </source>
</evidence>
<dbReference type="EMBL" id="GL945434">
    <property type="protein sequence ID" value="EGO24487.1"/>
    <property type="molecule type" value="Genomic_DNA"/>
</dbReference>
<dbReference type="InterPro" id="IPR019974">
    <property type="entry name" value="XPG_CS"/>
</dbReference>
<dbReference type="GO" id="GO:0005634">
    <property type="term" value="C:nucleus"/>
    <property type="evidence" value="ECO:0007669"/>
    <property type="project" value="UniProtKB-SubCell"/>
</dbReference>
<dbReference type="CDD" id="cd09904">
    <property type="entry name" value="H3TH_XPG"/>
    <property type="match status" value="1"/>
</dbReference>
<keyword evidence="9" id="KW-0234">DNA repair</keyword>
<dbReference type="GO" id="GO:0046872">
    <property type="term" value="F:metal ion binding"/>
    <property type="evidence" value="ECO:0007669"/>
    <property type="project" value="UniProtKB-KW"/>
</dbReference>
<dbReference type="OrthoDB" id="31113at2759"/>
<dbReference type="SUPFAM" id="SSF47807">
    <property type="entry name" value="5' to 3' exonuclease, C-terminal subdomain"/>
    <property type="match status" value="1"/>
</dbReference>
<dbReference type="AlphaFoldDB" id="F8NX12"/>
<dbReference type="FunFam" id="1.10.150.20:FF:000030">
    <property type="entry name" value="Flap endonuclease GEN-like 1"/>
    <property type="match status" value="1"/>
</dbReference>
<dbReference type="GO" id="GO:0048256">
    <property type="term" value="F:flap endonuclease activity"/>
    <property type="evidence" value="ECO:0007669"/>
    <property type="project" value="UniProtKB-ARBA"/>
</dbReference>
<sequence length="413" mass="46224">MRDSEDITQQMISQIMLLLRLFGIPYITAPMEAEAQCAELVSLGLVDGIITDDSDVFLFGGQRVFKNMFNQSKTVECFLLSDLGRELGLERGTLIRLAYLLGSDYVEGLSGVGPVVAMELLKEFPGEDGLHKFKDWWLKVQSGRDKDEENKSKFRKRFKKKYKDLYLPQEWPNAAVRDAYYHPTVDSSEEPFKWGLPDLDALRDFLREELGWGQSKVDDLLLPIIQKMNKRKQATSLNRQGNLNNFLDVAPGSHAPRKRQAYASKRLQQVVSEFRSEQAKLKGKQPTSEEDKSESDVAEDVPPKKKRKTGVQGTRRKGGTKTAVDNSKEKKSTVSRKRGRGGRAGTTSGSRKNDTGSVIPSKGSESADEYKGDSGHEADRRAPSLAVQLRPRARPIPKGSQHIVSNAYESDGT</sequence>
<dbReference type="HOGENOM" id="CLU_039955_0_0_1"/>
<dbReference type="Gene3D" id="1.10.150.20">
    <property type="entry name" value="5' to 3' exonuclease, C-terminal subdomain"/>
    <property type="match status" value="1"/>
</dbReference>
<evidence type="ECO:0000256" key="3">
    <source>
        <dbReference type="ARBA" id="ARBA00022722"/>
    </source>
</evidence>
<dbReference type="RefSeq" id="XP_007318506.1">
    <property type="nucleotide sequence ID" value="XM_007318444.1"/>
</dbReference>
<keyword evidence="8" id="KW-0460">Magnesium</keyword>
<evidence type="ECO:0000313" key="14">
    <source>
        <dbReference type="EMBL" id="EGO24487.1"/>
    </source>
</evidence>
<dbReference type="SMART" id="SM00279">
    <property type="entry name" value="HhH2"/>
    <property type="match status" value="1"/>
</dbReference>
<evidence type="ECO:0000256" key="2">
    <source>
        <dbReference type="ARBA" id="ARBA00004123"/>
    </source>
</evidence>
<dbReference type="Pfam" id="PF00867">
    <property type="entry name" value="XPG_I"/>
    <property type="match status" value="1"/>
</dbReference>
<evidence type="ECO:0000256" key="12">
    <source>
        <dbReference type="SAM" id="MobiDB-lite"/>
    </source>
</evidence>
<dbReference type="GO" id="GO:0006281">
    <property type="term" value="P:DNA repair"/>
    <property type="evidence" value="ECO:0007669"/>
    <property type="project" value="UniProtKB-KW"/>
</dbReference>
<dbReference type="InterPro" id="IPR029060">
    <property type="entry name" value="PIN-like_dom_sf"/>
</dbReference>
<dbReference type="GeneID" id="18819308"/>
<feature type="compositionally biased region" description="Polar residues" evidence="12">
    <location>
        <begin position="402"/>
        <end position="413"/>
    </location>
</feature>
<reference evidence="14" key="1">
    <citation type="submission" date="2011-04" db="EMBL/GenBank/DDBJ databases">
        <title>Evolution of plant cell wall degrading machinery underlies the functional diversity of forest fungi.</title>
        <authorList>
            <consortium name="US DOE Joint Genome Institute (JGI-PGF)"/>
            <person name="Eastwood D.C."/>
            <person name="Floudas D."/>
            <person name="Binder M."/>
            <person name="Majcherczyk A."/>
            <person name="Schneider P."/>
            <person name="Aerts A."/>
            <person name="Asiegbu F.O."/>
            <person name="Baker S.E."/>
            <person name="Barry K."/>
            <person name="Bendiksby M."/>
            <person name="Blumentritt M."/>
            <person name="Coutinho P.M."/>
            <person name="Cullen D."/>
            <person name="Cullen D."/>
            <person name="Gathman A."/>
            <person name="Goodell B."/>
            <person name="Henrissat B."/>
            <person name="Ihrmark K."/>
            <person name="Kauserud H."/>
            <person name="Kohler A."/>
            <person name="LaButti K."/>
            <person name="Lapidus A."/>
            <person name="Lavin J.L."/>
            <person name="Lee Y.-H."/>
            <person name="Lindquist E."/>
            <person name="Lilly W."/>
            <person name="Lucas S."/>
            <person name="Morin E."/>
            <person name="Murat C."/>
            <person name="Oguiza J.A."/>
            <person name="Park J."/>
            <person name="Pisabarro A.G."/>
            <person name="Riley R."/>
            <person name="Rosling A."/>
            <person name="Salamov A."/>
            <person name="Schmidt O."/>
            <person name="Schmutz J."/>
            <person name="Skrede I."/>
            <person name="Stenlid J."/>
            <person name="Wiebenga A."/>
            <person name="Xie X."/>
            <person name="Kues U."/>
            <person name="Hibbett D.S."/>
            <person name="Hoffmeister D."/>
            <person name="Hogberg N."/>
            <person name="Martin F."/>
            <person name="Grigoriev I.V."/>
            <person name="Watkinson S.C."/>
        </authorList>
    </citation>
    <scope>NUCLEOTIDE SEQUENCE</scope>
    <source>
        <strain evidence="14">S7.9</strain>
    </source>
</reference>
<name>F8NX12_SERL9</name>
<dbReference type="SMART" id="SM00484">
    <property type="entry name" value="XPGI"/>
    <property type="match status" value="1"/>
</dbReference>
<dbReference type="PROSITE" id="PS00842">
    <property type="entry name" value="XPG_2"/>
    <property type="match status" value="1"/>
</dbReference>
<dbReference type="CDD" id="cd09868">
    <property type="entry name" value="PIN_XPG_RAD2"/>
    <property type="match status" value="1"/>
</dbReference>
<gene>
    <name evidence="14" type="ORF">SERLADRAFT_467880</name>
</gene>
<dbReference type="KEGG" id="sla:SERLADRAFT_467880"/>
<feature type="compositionally biased region" description="Basic residues" evidence="12">
    <location>
        <begin position="304"/>
        <end position="319"/>
    </location>
</feature>
<keyword evidence="6" id="KW-0227">DNA damage</keyword>
<dbReference type="InterPro" id="IPR008918">
    <property type="entry name" value="HhH2"/>
</dbReference>
<feature type="compositionally biased region" description="Basic and acidic residues" evidence="12">
    <location>
        <begin position="368"/>
        <end position="382"/>
    </location>
</feature>
<keyword evidence="3" id="KW-0540">Nuclease</keyword>
<dbReference type="PRINTS" id="PR00853">
    <property type="entry name" value="XPGRADSUPER"/>
</dbReference>
<dbReference type="GO" id="GO:0003697">
    <property type="term" value="F:single-stranded DNA binding"/>
    <property type="evidence" value="ECO:0007669"/>
    <property type="project" value="TreeGrafter"/>
</dbReference>
<keyword evidence="4" id="KW-0479">Metal-binding</keyword>
<keyword evidence="10" id="KW-0539">Nucleus</keyword>
<dbReference type="InterPro" id="IPR006086">
    <property type="entry name" value="XPG-I_dom"/>
</dbReference>
<dbReference type="InterPro" id="IPR036279">
    <property type="entry name" value="5-3_exonuclease_C_sf"/>
</dbReference>
<comment type="cofactor">
    <cofactor evidence="1">
        <name>Mg(2+)</name>
        <dbReference type="ChEBI" id="CHEBI:18420"/>
    </cofactor>
</comment>
<dbReference type="Gene3D" id="3.40.50.1010">
    <property type="entry name" value="5'-nuclease"/>
    <property type="match status" value="1"/>
</dbReference>
<comment type="similarity">
    <text evidence="11">Belongs to the XPG/RAD2 endonuclease family. GEN subfamily.</text>
</comment>
<organism>
    <name type="scientific">Serpula lacrymans var. lacrymans (strain S7.9)</name>
    <name type="common">Dry rot fungus</name>
    <dbReference type="NCBI Taxonomy" id="578457"/>
    <lineage>
        <taxon>Eukaryota</taxon>
        <taxon>Fungi</taxon>
        <taxon>Dikarya</taxon>
        <taxon>Basidiomycota</taxon>
        <taxon>Agaricomycotina</taxon>
        <taxon>Agaricomycetes</taxon>
        <taxon>Agaricomycetidae</taxon>
        <taxon>Boletales</taxon>
        <taxon>Coniophorineae</taxon>
        <taxon>Serpulaceae</taxon>
        <taxon>Serpula</taxon>
    </lineage>
</organism>
<keyword evidence="7" id="KW-0378">Hydrolase</keyword>